<dbReference type="RefSeq" id="WP_108032423.1">
    <property type="nucleotide sequence ID" value="NZ_QAOM01000007.1"/>
</dbReference>
<dbReference type="Proteomes" id="UP000244161">
    <property type="component" value="Unassembled WGS sequence"/>
</dbReference>
<reference evidence="1 2" key="1">
    <citation type="submission" date="2018-04" db="EMBL/GenBank/DDBJ databases">
        <title>Genomic Encyclopedia of Archaeal and Bacterial Type Strains, Phase II (KMG-II): from individual species to whole genera.</title>
        <authorList>
            <person name="Goeker M."/>
        </authorList>
    </citation>
    <scope>NUCLEOTIDE SEQUENCE [LARGE SCALE GENOMIC DNA]</scope>
    <source>
        <strain evidence="1 2">DSM 18806</strain>
    </source>
</reference>
<dbReference type="EMBL" id="QAOM01000007">
    <property type="protein sequence ID" value="PTQ84761.1"/>
    <property type="molecule type" value="Genomic_DNA"/>
</dbReference>
<name>A0A2T5ILS2_9LACT</name>
<evidence type="ECO:0000313" key="2">
    <source>
        <dbReference type="Proteomes" id="UP000244161"/>
    </source>
</evidence>
<sequence length="90" mass="10104">MNEQTSLNSEFHAEPDFKVYNGWILTVGELKKKLAVYNDHDQVRLDFRGKTPFGDRIDISMPIECIGRGGGSEDADGKWVNLIYISGNGK</sequence>
<accession>A0A2T5ILS2</accession>
<comment type="caution">
    <text evidence="1">The sequence shown here is derived from an EMBL/GenBank/DDBJ whole genome shotgun (WGS) entry which is preliminary data.</text>
</comment>
<dbReference type="AlphaFoldDB" id="A0A2T5ILS2"/>
<proteinExistence type="predicted"/>
<organism evidence="1 2">
    <name type="scientific">Trichococcus patagoniensis</name>
    <dbReference type="NCBI Taxonomy" id="382641"/>
    <lineage>
        <taxon>Bacteria</taxon>
        <taxon>Bacillati</taxon>
        <taxon>Bacillota</taxon>
        <taxon>Bacilli</taxon>
        <taxon>Lactobacillales</taxon>
        <taxon>Carnobacteriaceae</taxon>
        <taxon>Trichococcus</taxon>
    </lineage>
</organism>
<dbReference type="OrthoDB" id="9868715at2"/>
<evidence type="ECO:0000313" key="1">
    <source>
        <dbReference type="EMBL" id="PTQ84761.1"/>
    </source>
</evidence>
<gene>
    <name evidence="1" type="ORF">C8U37_107129</name>
</gene>
<protein>
    <submittedName>
        <fullName evidence="1">Uncharacterized protein</fullName>
    </submittedName>
</protein>
<keyword evidence="2" id="KW-1185">Reference proteome</keyword>